<accession>A0A7K0D7Q1</accession>
<reference evidence="1 2" key="1">
    <citation type="submission" date="2019-10" db="EMBL/GenBank/DDBJ databases">
        <title>Nocardia macrotermitis sp. nov. and Nocardia aurantia sp. nov., isolated from the gut of fungus growing-termite Macrotermes natalensis.</title>
        <authorList>
            <person name="Benndorf R."/>
            <person name="Schwitalla J."/>
            <person name="Martin K."/>
            <person name="De Beer W."/>
            <person name="Kaster A.-K."/>
            <person name="Vollmers J."/>
            <person name="Poulsen M."/>
            <person name="Beemelmanns C."/>
        </authorList>
    </citation>
    <scope>NUCLEOTIDE SEQUENCE [LARGE SCALE GENOMIC DNA]</scope>
    <source>
        <strain evidence="1 2">RB20</strain>
    </source>
</reference>
<name>A0A7K0D7Q1_9NOCA</name>
<evidence type="ECO:0008006" key="3">
    <source>
        <dbReference type="Google" id="ProtNLM"/>
    </source>
</evidence>
<keyword evidence="2" id="KW-1185">Reference proteome</keyword>
<evidence type="ECO:0000313" key="1">
    <source>
        <dbReference type="EMBL" id="MQY21747.1"/>
    </source>
</evidence>
<comment type="caution">
    <text evidence="1">The sequence shown here is derived from an EMBL/GenBank/DDBJ whole genome shotgun (WGS) entry which is preliminary data.</text>
</comment>
<dbReference type="InterPro" id="IPR008949">
    <property type="entry name" value="Isoprenoid_synthase_dom_sf"/>
</dbReference>
<organism evidence="1 2">
    <name type="scientific">Nocardia macrotermitis</name>
    <dbReference type="NCBI Taxonomy" id="2585198"/>
    <lineage>
        <taxon>Bacteria</taxon>
        <taxon>Bacillati</taxon>
        <taxon>Actinomycetota</taxon>
        <taxon>Actinomycetes</taxon>
        <taxon>Mycobacteriales</taxon>
        <taxon>Nocardiaceae</taxon>
        <taxon>Nocardia</taxon>
    </lineage>
</organism>
<evidence type="ECO:0000313" key="2">
    <source>
        <dbReference type="Proteomes" id="UP000438448"/>
    </source>
</evidence>
<dbReference type="AlphaFoldDB" id="A0A7K0D7Q1"/>
<dbReference type="EMBL" id="WEGK01000011">
    <property type="protein sequence ID" value="MQY21747.1"/>
    <property type="molecule type" value="Genomic_DNA"/>
</dbReference>
<sequence>MVSEQTTVETALVAMRSEYDALVDQGERWSLRTLFSTPDRDIDDYCRDFRPNRFGEYALAEVENFCRRHRIWLDSGGAHYNSMTPYLHPNAVTADRMTIIGIFNAILFWLNDTVGREKFAHLSAAEQLRAAHTAGRLRDMLETRSPAADPTPEEVATAEFLDLLARDAEPAWLDQFLGSTAEHLRTAIRDQNTDARGDLLSVTDYIDLRSEVSGMYPAIAMCEFGRDDYLPWDLVRADGQDEKLRRLRKLTAEIGALMNDVFSFEKECIADGADFNLIPVWLLNTPGATLSDAVHGSARIVRDRLTEFYLLSDQVLAAYADTDLPAAESVAAHLRDLVGCVQATWAWQIVTPRYKGVSIFEENHAA</sequence>
<proteinExistence type="predicted"/>
<dbReference type="Gene3D" id="1.10.600.10">
    <property type="entry name" value="Farnesyl Diphosphate Synthase"/>
    <property type="match status" value="1"/>
</dbReference>
<dbReference type="Proteomes" id="UP000438448">
    <property type="component" value="Unassembled WGS sequence"/>
</dbReference>
<dbReference type="Pfam" id="PF19086">
    <property type="entry name" value="Terpene_syn_C_2"/>
    <property type="match status" value="1"/>
</dbReference>
<protein>
    <recommendedName>
        <fullName evidence="3">Terpene synthase</fullName>
    </recommendedName>
</protein>
<dbReference type="SUPFAM" id="SSF48576">
    <property type="entry name" value="Terpenoid synthases"/>
    <property type="match status" value="1"/>
</dbReference>
<gene>
    <name evidence="1" type="ORF">NRB20_48600</name>
</gene>